<proteinExistence type="predicted"/>
<keyword evidence="2" id="KW-1185">Reference proteome</keyword>
<dbReference type="EMBL" id="JAQOSP010000104">
    <property type="protein sequence ID" value="MDJ1170930.1"/>
    <property type="molecule type" value="Genomic_DNA"/>
</dbReference>
<organism evidence="1 2">
    <name type="scientific">Roseofilum acuticapitatum BLCC-M154</name>
    <dbReference type="NCBI Taxonomy" id="3022444"/>
    <lineage>
        <taxon>Bacteria</taxon>
        <taxon>Bacillati</taxon>
        <taxon>Cyanobacteriota</taxon>
        <taxon>Cyanophyceae</taxon>
        <taxon>Desertifilales</taxon>
        <taxon>Desertifilaceae</taxon>
        <taxon>Roseofilum</taxon>
        <taxon>Roseofilum acuticapitatum</taxon>
    </lineage>
</organism>
<reference evidence="1 2" key="1">
    <citation type="submission" date="2023-01" db="EMBL/GenBank/DDBJ databases">
        <title>Novel diversity within Roseofilum (Cyanobacteria; Desertifilaceae) from marine benthic mats with descriptions of four novel species.</title>
        <authorList>
            <person name="Wang Y."/>
            <person name="Berthold D.E."/>
            <person name="Hu J."/>
            <person name="Lefler F.W."/>
            <person name="Laughinghouse H.D. IV."/>
        </authorList>
    </citation>
    <scope>NUCLEOTIDE SEQUENCE [LARGE SCALE GENOMIC DNA]</scope>
    <source>
        <strain evidence="1 2">BLCC-M154</strain>
    </source>
</reference>
<comment type="caution">
    <text evidence="1">The sequence shown here is derived from an EMBL/GenBank/DDBJ whole genome shotgun (WGS) entry which is preliminary data.</text>
</comment>
<gene>
    <name evidence="1" type="ORF">PMG71_15990</name>
</gene>
<name>A0ABT7AVP5_9CYAN</name>
<sequence length="143" mass="16355">MVSVSACSATPPSSNWKIYQNPRYGFTFPYPHQWQAQPPPENQDGQIFTHPDRPEIQIQGFAIPGESLQSGTNFVTNQGIKGVLTPTVEIATSRLTLRIYSHQVYYVWEGRSPSSEFAQYYPLFEQIAREYTIPVRQIKDKKS</sequence>
<protein>
    <recommendedName>
        <fullName evidence="3">DUF4136 domain-containing protein</fullName>
    </recommendedName>
</protein>
<dbReference type="RefSeq" id="WP_283754684.1">
    <property type="nucleotide sequence ID" value="NZ_JAQOSP010000104.1"/>
</dbReference>
<evidence type="ECO:0000313" key="2">
    <source>
        <dbReference type="Proteomes" id="UP001235303"/>
    </source>
</evidence>
<evidence type="ECO:0000313" key="1">
    <source>
        <dbReference type="EMBL" id="MDJ1170930.1"/>
    </source>
</evidence>
<evidence type="ECO:0008006" key="3">
    <source>
        <dbReference type="Google" id="ProtNLM"/>
    </source>
</evidence>
<accession>A0ABT7AVP5</accession>
<dbReference type="Proteomes" id="UP001235303">
    <property type="component" value="Unassembled WGS sequence"/>
</dbReference>